<evidence type="ECO:0000256" key="1">
    <source>
        <dbReference type="ARBA" id="ARBA00004236"/>
    </source>
</evidence>
<dbReference type="SUPFAM" id="SSF109998">
    <property type="entry name" value="Triger factor/SurA peptide-binding domain-like"/>
    <property type="match status" value="1"/>
</dbReference>
<dbReference type="Pfam" id="PF13623">
    <property type="entry name" value="SurA_N_2"/>
    <property type="match status" value="1"/>
</dbReference>
<proteinExistence type="predicted"/>
<dbReference type="InterPro" id="IPR027304">
    <property type="entry name" value="Trigger_fact/SurA_dom_sf"/>
</dbReference>
<evidence type="ECO:0000256" key="2">
    <source>
        <dbReference type="ARBA" id="ARBA00022475"/>
    </source>
</evidence>
<name>A0ABW2L6X3_9BACT</name>
<evidence type="ECO:0000256" key="4">
    <source>
        <dbReference type="ARBA" id="ARBA00023186"/>
    </source>
</evidence>
<reference evidence="8" key="1">
    <citation type="journal article" date="2019" name="Int. J. Syst. Evol. Microbiol.">
        <title>The Global Catalogue of Microorganisms (GCM) 10K type strain sequencing project: providing services to taxonomists for standard genome sequencing and annotation.</title>
        <authorList>
            <consortium name="The Broad Institute Genomics Platform"/>
            <consortium name="The Broad Institute Genome Sequencing Center for Infectious Disease"/>
            <person name="Wu L."/>
            <person name="Ma J."/>
        </authorList>
    </citation>
    <scope>NUCLEOTIDE SEQUENCE [LARGE SCALE GENOMIC DNA]</scope>
    <source>
        <strain evidence="8">CGMCC 4.1467</strain>
    </source>
</reference>
<keyword evidence="4" id="KW-0143">Chaperone</keyword>
<dbReference type="PANTHER" id="PTHR47529:SF1">
    <property type="entry name" value="PERIPLASMIC CHAPERONE PPID"/>
    <property type="match status" value="1"/>
</dbReference>
<keyword evidence="8" id="KW-1185">Reference proteome</keyword>
<organism evidence="7 8">
    <name type="scientific">Haloferula chungangensis</name>
    <dbReference type="NCBI Taxonomy" id="1048331"/>
    <lineage>
        <taxon>Bacteria</taxon>
        <taxon>Pseudomonadati</taxon>
        <taxon>Verrucomicrobiota</taxon>
        <taxon>Verrucomicrobiia</taxon>
        <taxon>Verrucomicrobiales</taxon>
        <taxon>Verrucomicrobiaceae</taxon>
        <taxon>Haloferula</taxon>
    </lineage>
</organism>
<keyword evidence="2" id="KW-1003">Cell membrane</keyword>
<gene>
    <name evidence="7" type="ORF">ACFQY0_07660</name>
</gene>
<dbReference type="InterPro" id="IPR046357">
    <property type="entry name" value="PPIase_dom_sf"/>
</dbReference>
<accession>A0ABW2L6X3</accession>
<evidence type="ECO:0000256" key="6">
    <source>
        <dbReference type="SAM" id="Phobius"/>
    </source>
</evidence>
<evidence type="ECO:0000256" key="5">
    <source>
        <dbReference type="SAM" id="Coils"/>
    </source>
</evidence>
<keyword evidence="6" id="KW-0812">Transmembrane</keyword>
<evidence type="ECO:0000256" key="3">
    <source>
        <dbReference type="ARBA" id="ARBA00023136"/>
    </source>
</evidence>
<feature type="coiled-coil region" evidence="5">
    <location>
        <begin position="278"/>
        <end position="305"/>
    </location>
</feature>
<dbReference type="Proteomes" id="UP001596472">
    <property type="component" value="Unassembled WGS sequence"/>
</dbReference>
<dbReference type="InterPro" id="IPR052029">
    <property type="entry name" value="PpiD_chaperone"/>
</dbReference>
<dbReference type="Gene3D" id="3.10.50.40">
    <property type="match status" value="1"/>
</dbReference>
<evidence type="ECO:0000313" key="7">
    <source>
        <dbReference type="EMBL" id="MFC7337048.1"/>
    </source>
</evidence>
<protein>
    <submittedName>
        <fullName evidence="7">SurA N-terminal domain-containing protein</fullName>
    </submittedName>
</protein>
<keyword evidence="6" id="KW-1133">Transmembrane helix</keyword>
<keyword evidence="5" id="KW-0175">Coiled coil</keyword>
<feature type="transmembrane region" description="Helical" evidence="6">
    <location>
        <begin position="7"/>
        <end position="26"/>
    </location>
</feature>
<keyword evidence="3 6" id="KW-0472">Membrane</keyword>
<dbReference type="EMBL" id="JBHTBS010000003">
    <property type="protein sequence ID" value="MFC7337048.1"/>
    <property type="molecule type" value="Genomic_DNA"/>
</dbReference>
<dbReference type="RefSeq" id="WP_379710991.1">
    <property type="nucleotide sequence ID" value="NZ_JBHTBS010000003.1"/>
</dbReference>
<comment type="caution">
    <text evidence="7">The sequence shown here is derived from an EMBL/GenBank/DDBJ whole genome shotgun (WGS) entry which is preliminary data.</text>
</comment>
<evidence type="ECO:0000313" key="8">
    <source>
        <dbReference type="Proteomes" id="UP001596472"/>
    </source>
</evidence>
<sequence length="559" mass="61366">MIENIRKYTGLIIVVIVVLVLGFIFMDTSGLFQQRAGGGADYIQIDGRNYSQGDFNRIGRNPLNLAQSLRSFDENGIQIMQFASTLMSGAQTEETAAQNFFACRMILKEAFDEFGVHPSQQEIEKFIMGLSTFQVRPAPGAPPGSTTGEFDQAAYNEFIDSFIGRLGLKESDLQALVRDVIATTKLREIIGDGLTVSRDLAETSTIVNTQQIEASVASIEIAPFRESIKPSDEELRTFWEEVKDGYMTEQRIKVSYFIAAPTYPEAAADEAAPEGEQTDEQKAAAADAKAEKEAKEIEAKAEADKQLAIEVDSFVNELTDADGANFDALIEASNWKLVATDWFTPSSVPDELKIQPRATSLGKSVADQLFALTTGPDALAPFSKAIAVGQDQWLFARLDALEEPRIQTFEEAKEEITKRYIDEKADEALKEHVEGKITAIKESMEAGKSFAEAAKEAGLTTTELGPFGPSDTLSDGYTAAELYTPASSVNPGEIAEPIYNEKQAIILSVIKRQIIKDDNRGQQIDATMERLAADNANRAFDAWLTQRLENAEVRDLTKG</sequence>
<dbReference type="PANTHER" id="PTHR47529">
    <property type="entry name" value="PEPTIDYL-PROLYL CIS-TRANS ISOMERASE D"/>
    <property type="match status" value="1"/>
</dbReference>
<comment type="subcellular location">
    <subcellularLocation>
        <location evidence="1">Cell membrane</location>
    </subcellularLocation>
</comment>